<evidence type="ECO:0000259" key="1">
    <source>
        <dbReference type="Pfam" id="PF05699"/>
    </source>
</evidence>
<dbReference type="InterPro" id="IPR008906">
    <property type="entry name" value="HATC_C_dom"/>
</dbReference>
<dbReference type="SUPFAM" id="SSF53098">
    <property type="entry name" value="Ribonuclease H-like"/>
    <property type="match status" value="1"/>
</dbReference>
<protein>
    <recommendedName>
        <fullName evidence="1">HAT C-terminal dimerisation domain-containing protein</fullName>
    </recommendedName>
</protein>
<dbReference type="RefSeq" id="XP_029341034.1">
    <property type="nucleotide sequence ID" value="XM_029485174.1"/>
</dbReference>
<dbReference type="KEGG" id="api:115033130"/>
<dbReference type="Pfam" id="PF03564">
    <property type="entry name" value="DUF1759"/>
    <property type="match status" value="1"/>
</dbReference>
<dbReference type="PANTHER" id="PTHR37162:SF1">
    <property type="entry name" value="BED-TYPE DOMAIN-CONTAINING PROTEIN"/>
    <property type="match status" value="1"/>
</dbReference>
<dbReference type="Proteomes" id="UP000007819">
    <property type="component" value="Chromosome X"/>
</dbReference>
<name>A0A8R2JKV3_ACYPI</name>
<keyword evidence="3" id="KW-1185">Reference proteome</keyword>
<evidence type="ECO:0000313" key="3">
    <source>
        <dbReference type="Proteomes" id="UP000007819"/>
    </source>
</evidence>
<dbReference type="GeneID" id="115033130"/>
<feature type="domain" description="HAT C-terminal dimerisation" evidence="1">
    <location>
        <begin position="453"/>
        <end position="524"/>
    </location>
</feature>
<organism evidence="2 3">
    <name type="scientific">Acyrthosiphon pisum</name>
    <name type="common">Pea aphid</name>
    <dbReference type="NCBI Taxonomy" id="7029"/>
    <lineage>
        <taxon>Eukaryota</taxon>
        <taxon>Metazoa</taxon>
        <taxon>Ecdysozoa</taxon>
        <taxon>Arthropoda</taxon>
        <taxon>Hexapoda</taxon>
        <taxon>Insecta</taxon>
        <taxon>Pterygota</taxon>
        <taxon>Neoptera</taxon>
        <taxon>Paraneoptera</taxon>
        <taxon>Hemiptera</taxon>
        <taxon>Sternorrhyncha</taxon>
        <taxon>Aphidomorpha</taxon>
        <taxon>Aphidoidea</taxon>
        <taxon>Aphididae</taxon>
        <taxon>Macrosiphini</taxon>
        <taxon>Acyrthosiphon</taxon>
    </lineage>
</organism>
<dbReference type="EnsemblMetazoa" id="XM_029485174.1">
    <property type="protein sequence ID" value="XP_029341034.1"/>
    <property type="gene ID" value="LOC115033130"/>
</dbReference>
<dbReference type="AlphaFoldDB" id="A0A8R2JKV3"/>
<reference evidence="2" key="2">
    <citation type="submission" date="2022-06" db="UniProtKB">
        <authorList>
            <consortium name="EnsemblMetazoa"/>
        </authorList>
    </citation>
    <scope>IDENTIFICATION</scope>
</reference>
<dbReference type="PANTHER" id="PTHR37162">
    <property type="entry name" value="HAT FAMILY DIMERISATION DOMAINCONTAINING PROTEIN-RELATED"/>
    <property type="match status" value="1"/>
</dbReference>
<sequence>MGKPQYSQKFRQAWLQDKLFKEWLQEYVKDSTKAFCKTCCVTIRAKRCDLVNHGESQKHKSSVGAINIHQQNSIKFKPISLETNRSEAALSLFVSNHCAILPIDHLGELCNTHYPHNNIRIHRTKCSRIIINVLAPYFMSNLKEDIGDMYSLLIDESTDIAVLKYLGIAIMYLSKSQNKIITTFLSLEELVECNAMSIVTAIKTCLKKFDLDIKNMVGLGSDNASVMVGINNGVFKMLKEDNPNLILIRCVCHSLQLATSQACAHTIPRHLDFLISETYNWFSKSTLRQHSYKEIFKTINDGHDPLKIVQSSNTRWLSVETAVVRIVDQWHKLKTHFGISRQKDRCYTAEMLYSIYTDDKNLAYLLFLRPLLGEIQRVNKLFESEYVEFQQRLPDNISMLEKIEILSPSNTLKQIKDNISPICEFFGFQNKEIEKIDLQWRNINLLNWKNTNSAVEFWSEVYSFQDSASHNPFKELANLALTVLCIPWSNAACERVFSQMNLIITKLRNKMKSPMLISLLHIRSGLKRNKKCCHYFVLPDTVIKKIGTNDVYNVETELNDNDDDNIIKARSDVSRVPSLIIHADDLNMLVEQFQSQRDVIINALIDLNRIAEFEQVDRPLVTSMESIRLEIKTIVASAVHASAASVNISEIKSSCTAAASQHFIPLPKIELPHFDGDLLEWRSYRDIFVSLVHDNALIGDAQRFHFLLASLKVDALAVVKSIPLSADNYALAWEALSDFFDNKRLLASAHLDKLFAFKPIAHESLPALSSFVNTFKKNVSLIKSLGVNDLASFLLFHMGARHGPSYDAVIRINRFSNSYANHHRHAATRLPASIRSKYQHLCLADNNFDIPSRVDVLFGADILPSLVRAHAGVEHHLGLPSALDTQLGWIVFESFTTPNSSSLSALTTAVSPPSIGDLLQKFWLVEESAVPSSPTTEDQWCEEYFKTSTSRDTTGRFCVALPFRHLFTNSDQHQDATPRHGLGDSWSIALKRFNNLEKRLTKDSVLYAAYRKFMSTYQSLGHMVPAPAPGTYFIPHHAVLKADGDVSKIRVVFDA</sequence>
<dbReference type="InterPro" id="IPR005312">
    <property type="entry name" value="DUF1759"/>
</dbReference>
<reference evidence="3" key="1">
    <citation type="submission" date="2010-06" db="EMBL/GenBank/DDBJ databases">
        <authorList>
            <person name="Jiang H."/>
            <person name="Abraham K."/>
            <person name="Ali S."/>
            <person name="Alsbrooks S.L."/>
            <person name="Anim B.N."/>
            <person name="Anosike U.S."/>
            <person name="Attaway T."/>
            <person name="Bandaranaike D.P."/>
            <person name="Battles P.K."/>
            <person name="Bell S.N."/>
            <person name="Bell A.V."/>
            <person name="Beltran B."/>
            <person name="Bickham C."/>
            <person name="Bustamante Y."/>
            <person name="Caleb T."/>
            <person name="Canada A."/>
            <person name="Cardenas V."/>
            <person name="Carter K."/>
            <person name="Chacko J."/>
            <person name="Chandrabose M.N."/>
            <person name="Chavez D."/>
            <person name="Chavez A."/>
            <person name="Chen L."/>
            <person name="Chu H.-S."/>
            <person name="Claassen K.J."/>
            <person name="Cockrell R."/>
            <person name="Collins M."/>
            <person name="Cooper J.A."/>
            <person name="Cree A."/>
            <person name="Curry S.M."/>
            <person name="Da Y."/>
            <person name="Dao M.D."/>
            <person name="Das B."/>
            <person name="Davila M.-L."/>
            <person name="Davy-Carroll L."/>
            <person name="Denson S."/>
            <person name="Dinh H."/>
            <person name="Ebong V.E."/>
            <person name="Edwards J.R."/>
            <person name="Egan A."/>
            <person name="El-Daye J."/>
            <person name="Escobedo L."/>
            <person name="Fernandez S."/>
            <person name="Fernando P.R."/>
            <person name="Flagg N."/>
            <person name="Forbes L.D."/>
            <person name="Fowler R.G."/>
            <person name="Fu Q."/>
            <person name="Gabisi R.A."/>
            <person name="Ganer J."/>
            <person name="Garbino Pronczuk A."/>
            <person name="Garcia R.M."/>
            <person name="Garner T."/>
            <person name="Garrett T.E."/>
            <person name="Gonzalez D.A."/>
            <person name="Hamid H."/>
            <person name="Hawkins E.S."/>
            <person name="Hirani K."/>
            <person name="Hogues M.E."/>
            <person name="Hollins B."/>
            <person name="Hsiao C.-H."/>
            <person name="Jabil R."/>
            <person name="James M.L."/>
            <person name="Jhangiani S.N."/>
            <person name="Johnson B."/>
            <person name="Johnson Q."/>
            <person name="Joshi V."/>
            <person name="Kalu J.B."/>
            <person name="Kam C."/>
            <person name="Kashfia A."/>
            <person name="Keebler J."/>
            <person name="Kisamo H."/>
            <person name="Kovar C.L."/>
            <person name="Lago L.A."/>
            <person name="Lai C.-Y."/>
            <person name="Laidlaw J."/>
            <person name="Lara F."/>
            <person name="Le T.-K."/>
            <person name="Lee S.L."/>
            <person name="Legall F.H."/>
            <person name="Lemon S.J."/>
            <person name="Lewis L.R."/>
            <person name="Li B."/>
            <person name="Liu Y."/>
            <person name="Liu Y.-S."/>
            <person name="Lopez J."/>
            <person name="Lozado R.J."/>
            <person name="Lu J."/>
            <person name="Madu R.C."/>
            <person name="Maheshwari M."/>
            <person name="Maheshwari R."/>
            <person name="Malloy K."/>
            <person name="Martinez E."/>
            <person name="Mathew T."/>
            <person name="Mercado I.C."/>
            <person name="Mercado C."/>
            <person name="Meyer B."/>
            <person name="Montgomery K."/>
            <person name="Morgan M.B."/>
            <person name="Munidasa M."/>
            <person name="Nazareth L.V."/>
            <person name="Nelson J."/>
            <person name="Ng B.M."/>
            <person name="Nguyen N.B."/>
            <person name="Nguyen P.Q."/>
            <person name="Nguyen T."/>
            <person name="Obregon M."/>
            <person name="Okwuonu G.O."/>
            <person name="Onwere C.G."/>
            <person name="Orozco G."/>
            <person name="Parra A."/>
            <person name="Patel S."/>
            <person name="Patil S."/>
            <person name="Perez A."/>
            <person name="Perez Y."/>
            <person name="Pham C."/>
            <person name="Primus E.L."/>
            <person name="Pu L.-L."/>
            <person name="Puazo M."/>
            <person name="Qin X."/>
            <person name="Quiroz J.B."/>
            <person name="Reese J."/>
            <person name="Richards S."/>
            <person name="Rives C.M."/>
            <person name="Robberts R."/>
            <person name="Ruiz S.J."/>
            <person name="Ruiz M.J."/>
            <person name="Santibanez J."/>
            <person name="Schneider B.W."/>
            <person name="Sisson I."/>
            <person name="Smith M."/>
            <person name="Sodergren E."/>
            <person name="Song X.-Z."/>
            <person name="Song B.B."/>
            <person name="Summersgill H."/>
            <person name="Thelus R."/>
            <person name="Thornton R.D."/>
            <person name="Trejos Z.Y."/>
            <person name="Usmani K."/>
            <person name="Vattathil S."/>
            <person name="Villasana D."/>
            <person name="Walker D.L."/>
            <person name="Wang S."/>
            <person name="Wang K."/>
            <person name="White C.S."/>
            <person name="Williams A.C."/>
            <person name="Williamson J."/>
            <person name="Wilson K."/>
            <person name="Woghiren I.O."/>
            <person name="Woodworth J.R."/>
            <person name="Worley K.C."/>
            <person name="Wright R.A."/>
            <person name="Wu W."/>
            <person name="Young L."/>
            <person name="Zhang L."/>
            <person name="Zhang J."/>
            <person name="Zhu Y."/>
            <person name="Muzny D.M."/>
            <person name="Weinstock G."/>
            <person name="Gibbs R.A."/>
        </authorList>
    </citation>
    <scope>NUCLEOTIDE SEQUENCE [LARGE SCALE GENOMIC DNA]</scope>
    <source>
        <strain evidence="3">LSR1</strain>
    </source>
</reference>
<dbReference type="Pfam" id="PF05699">
    <property type="entry name" value="Dimer_Tnp_hAT"/>
    <property type="match status" value="1"/>
</dbReference>
<accession>A0A8R2JKV3</accession>
<dbReference type="GO" id="GO:0046983">
    <property type="term" value="F:protein dimerization activity"/>
    <property type="evidence" value="ECO:0007669"/>
    <property type="project" value="InterPro"/>
</dbReference>
<proteinExistence type="predicted"/>
<dbReference type="OrthoDB" id="6580350at2759"/>
<dbReference type="InterPro" id="IPR012337">
    <property type="entry name" value="RNaseH-like_sf"/>
</dbReference>
<evidence type="ECO:0000313" key="2">
    <source>
        <dbReference type="EnsemblMetazoa" id="XP_029341034.1"/>
    </source>
</evidence>